<feature type="non-terminal residue" evidence="8">
    <location>
        <position position="1"/>
    </location>
</feature>
<dbReference type="GO" id="GO:0003735">
    <property type="term" value="F:structural constituent of ribosome"/>
    <property type="evidence" value="ECO:0007669"/>
    <property type="project" value="InterPro"/>
</dbReference>
<evidence type="ECO:0000256" key="4">
    <source>
        <dbReference type="ARBA" id="ARBA00022884"/>
    </source>
</evidence>
<feature type="compositionally biased region" description="Basic residues" evidence="7">
    <location>
        <begin position="19"/>
        <end position="32"/>
    </location>
</feature>
<evidence type="ECO:0000256" key="5">
    <source>
        <dbReference type="ARBA" id="ARBA00022980"/>
    </source>
</evidence>
<sequence>VQRPIDPNKEPVLANSPQAKKRARQAEKHRQRNASMRSMYRTCIKKVESAVSAGDRDSANAALVAAIPIIDRMVNKGILHKVQAARYKSRLNASVKALS</sequence>
<dbReference type="AlphaFoldDB" id="A0A381R7M6"/>
<feature type="region of interest" description="Disordered" evidence="7">
    <location>
        <begin position="1"/>
        <end position="37"/>
    </location>
</feature>
<dbReference type="PANTHER" id="PTHR33398">
    <property type="entry name" value="30S RIBOSOMAL PROTEIN S20"/>
    <property type="match status" value="1"/>
</dbReference>
<evidence type="ECO:0008006" key="9">
    <source>
        <dbReference type="Google" id="ProtNLM"/>
    </source>
</evidence>
<evidence type="ECO:0000313" key="8">
    <source>
        <dbReference type="EMBL" id="SUZ85877.1"/>
    </source>
</evidence>
<keyword evidence="4" id="KW-0694">RNA-binding</keyword>
<comment type="function">
    <text evidence="1">Binds directly to 16S ribosomal RNA.</text>
</comment>
<dbReference type="Pfam" id="PF01649">
    <property type="entry name" value="Ribosomal_S20p"/>
    <property type="match status" value="1"/>
</dbReference>
<reference evidence="8" key="1">
    <citation type="submission" date="2018-05" db="EMBL/GenBank/DDBJ databases">
        <authorList>
            <person name="Lanie J.A."/>
            <person name="Ng W.-L."/>
            <person name="Kazmierczak K.M."/>
            <person name="Andrzejewski T.M."/>
            <person name="Davidsen T.M."/>
            <person name="Wayne K.J."/>
            <person name="Tettelin H."/>
            <person name="Glass J.I."/>
            <person name="Rusch D."/>
            <person name="Podicherti R."/>
            <person name="Tsui H.-C.T."/>
            <person name="Winkler M.E."/>
        </authorList>
    </citation>
    <scope>NUCLEOTIDE SEQUENCE</scope>
</reference>
<dbReference type="NCBIfam" id="TIGR00029">
    <property type="entry name" value="S20"/>
    <property type="match status" value="1"/>
</dbReference>
<evidence type="ECO:0000256" key="2">
    <source>
        <dbReference type="ARBA" id="ARBA00007634"/>
    </source>
</evidence>
<dbReference type="EMBL" id="UINC01001655">
    <property type="protein sequence ID" value="SUZ85877.1"/>
    <property type="molecule type" value="Genomic_DNA"/>
</dbReference>
<evidence type="ECO:0000256" key="6">
    <source>
        <dbReference type="ARBA" id="ARBA00023274"/>
    </source>
</evidence>
<evidence type="ECO:0000256" key="1">
    <source>
        <dbReference type="ARBA" id="ARBA00003134"/>
    </source>
</evidence>
<protein>
    <recommendedName>
        <fullName evidence="9">30S ribosomal protein S20</fullName>
    </recommendedName>
</protein>
<dbReference type="PANTHER" id="PTHR33398:SF1">
    <property type="entry name" value="SMALL RIBOSOMAL SUBUNIT PROTEIN BS20C"/>
    <property type="match status" value="1"/>
</dbReference>
<dbReference type="InterPro" id="IPR036510">
    <property type="entry name" value="Ribosomal_bS20_sf"/>
</dbReference>
<accession>A0A381R7M6</accession>
<comment type="similarity">
    <text evidence="2">Belongs to the bacterial ribosomal protein bS20 family.</text>
</comment>
<organism evidence="8">
    <name type="scientific">marine metagenome</name>
    <dbReference type="NCBI Taxonomy" id="408172"/>
    <lineage>
        <taxon>unclassified sequences</taxon>
        <taxon>metagenomes</taxon>
        <taxon>ecological metagenomes</taxon>
    </lineage>
</organism>
<keyword evidence="3" id="KW-0699">rRNA-binding</keyword>
<dbReference type="GO" id="GO:0006412">
    <property type="term" value="P:translation"/>
    <property type="evidence" value="ECO:0007669"/>
    <property type="project" value="InterPro"/>
</dbReference>
<name>A0A381R7M6_9ZZZZ</name>
<dbReference type="GO" id="GO:0015935">
    <property type="term" value="C:small ribosomal subunit"/>
    <property type="evidence" value="ECO:0007669"/>
    <property type="project" value="TreeGrafter"/>
</dbReference>
<dbReference type="FunFam" id="1.20.58.110:FF:000001">
    <property type="entry name" value="30S ribosomal protein S20"/>
    <property type="match status" value="1"/>
</dbReference>
<gene>
    <name evidence="8" type="ORF">METZ01_LOCUS38731</name>
</gene>
<proteinExistence type="inferred from homology"/>
<evidence type="ECO:0000256" key="3">
    <source>
        <dbReference type="ARBA" id="ARBA00022730"/>
    </source>
</evidence>
<dbReference type="SUPFAM" id="SSF46992">
    <property type="entry name" value="Ribosomal protein S20"/>
    <property type="match status" value="1"/>
</dbReference>
<keyword evidence="6" id="KW-0687">Ribonucleoprotein</keyword>
<dbReference type="HAMAP" id="MF_00500">
    <property type="entry name" value="Ribosomal_bS20"/>
    <property type="match status" value="1"/>
</dbReference>
<dbReference type="GO" id="GO:0005829">
    <property type="term" value="C:cytosol"/>
    <property type="evidence" value="ECO:0007669"/>
    <property type="project" value="TreeGrafter"/>
</dbReference>
<dbReference type="GO" id="GO:0070181">
    <property type="term" value="F:small ribosomal subunit rRNA binding"/>
    <property type="evidence" value="ECO:0007669"/>
    <property type="project" value="TreeGrafter"/>
</dbReference>
<evidence type="ECO:0000256" key="7">
    <source>
        <dbReference type="SAM" id="MobiDB-lite"/>
    </source>
</evidence>
<dbReference type="InterPro" id="IPR002583">
    <property type="entry name" value="Ribosomal_bS20"/>
</dbReference>
<dbReference type="Gene3D" id="1.20.58.110">
    <property type="entry name" value="Ribosomal protein S20"/>
    <property type="match status" value="1"/>
</dbReference>
<keyword evidence="5" id="KW-0689">Ribosomal protein</keyword>